<dbReference type="FunFam" id="3.30.300.20:FF:000005">
    <property type="entry name" value="Transcription termination/antitermination protein NusA"/>
    <property type="match status" value="1"/>
</dbReference>
<keyword evidence="4 7" id="KW-0694">RNA-binding</keyword>
<dbReference type="InterPro" id="IPR010214">
    <property type="entry name" value="Tscrpt_termin_fac_NusA_C_rpt"/>
</dbReference>
<dbReference type="Pfam" id="PF00575">
    <property type="entry name" value="S1"/>
    <property type="match status" value="1"/>
</dbReference>
<protein>
    <recommendedName>
        <fullName evidence="7">Transcription termination/antitermination protein NusA</fullName>
    </recommendedName>
</protein>
<dbReference type="InterPro" id="IPR030842">
    <property type="entry name" value="TF_NusA_bacterial"/>
</dbReference>
<dbReference type="InterPro" id="IPR025249">
    <property type="entry name" value="TF_NusA_KH_1st"/>
</dbReference>
<keyword evidence="1 7" id="KW-0806">Transcription termination</keyword>
<dbReference type="GO" id="GO:0031564">
    <property type="term" value="P:transcription antitermination"/>
    <property type="evidence" value="ECO:0007669"/>
    <property type="project" value="UniProtKB-UniRule"/>
</dbReference>
<proteinExistence type="inferred from homology"/>
<dbReference type="InterPro" id="IPR036555">
    <property type="entry name" value="NusA_N_sf"/>
</dbReference>
<keyword evidence="3 7" id="KW-0889">Transcription antitermination</keyword>
<dbReference type="KEGG" id="pbal:CPBP_00688"/>
<dbReference type="Gene3D" id="2.40.50.140">
    <property type="entry name" value="Nucleic acid-binding proteins"/>
    <property type="match status" value="1"/>
</dbReference>
<dbReference type="Gene3D" id="3.30.300.20">
    <property type="match status" value="2"/>
</dbReference>
<sequence>MKPELIQVIDAVAQEKGLNADEIYVAVEEAIRKAARAKYGIEYEIEAKISRQTADIKLYLCHNVVEEVMDPYTEISLDDARKKNPEAVLGTVLREILPPINLGRVTAQTAKQVIYNKVREAERAKQFDEFKDKMHQVISGVVKRSDFTGVVIDLNKVEAFLRREEMIPRESFRPGDRIRAYVLDIKNDHRGMQVLLSRTHPIFLAKLFAQEVPEIYDGVIEIKNVARDPGSRAKIAVYSFDPSIDPVGSCVGVRGSRVQAVVDELQGEKIDVIAWSPSPATTIVNALSPAEVERVVLDEGNRRIEVIVPDDQLSIAIGRRGQNVKLASMLTGWLIEVMTASDAEARRAERYKKLSQTFIDALDVDSVIAHLLVGEGFESVREIAEIDPEELKAIEGFDEDIAAELQTRGQQYIIHQEANFKKEYAELNGSDELVAFFPELEFSDFITLAKNDVKTIDDFAGLANDELAEILPGTITERKASDLIMRARKLWSQDDVTVQS</sequence>
<dbReference type="InterPro" id="IPR015946">
    <property type="entry name" value="KH_dom-like_a/b"/>
</dbReference>
<comment type="similarity">
    <text evidence="7">Belongs to the NusA family.</text>
</comment>
<keyword evidence="5 7" id="KW-0805">Transcription regulation</keyword>
<dbReference type="EMBL" id="CP054719">
    <property type="protein sequence ID" value="QOL19917.1"/>
    <property type="molecule type" value="Genomic_DNA"/>
</dbReference>
<dbReference type="Gene3D" id="1.10.150.20">
    <property type="entry name" value="5' to 3' exonuclease, C-terminal subdomain"/>
    <property type="match status" value="2"/>
</dbReference>
<evidence type="ECO:0000259" key="8">
    <source>
        <dbReference type="PROSITE" id="PS50126"/>
    </source>
</evidence>
<dbReference type="Pfam" id="PF13184">
    <property type="entry name" value="KH_NusA_1st"/>
    <property type="match status" value="1"/>
</dbReference>
<dbReference type="Pfam" id="PF14520">
    <property type="entry name" value="HHH_5"/>
    <property type="match status" value="1"/>
</dbReference>
<dbReference type="CDD" id="cd02134">
    <property type="entry name" value="KH-II_NusA_rpt1"/>
    <property type="match status" value="1"/>
</dbReference>
<dbReference type="SMART" id="SM00322">
    <property type="entry name" value="KH"/>
    <property type="match status" value="2"/>
</dbReference>
<evidence type="ECO:0000256" key="5">
    <source>
        <dbReference type="ARBA" id="ARBA00023015"/>
    </source>
</evidence>
<comment type="subcellular location">
    <subcellularLocation>
        <location evidence="7">Cytoplasm</location>
    </subcellularLocation>
</comment>
<keyword evidence="2 7" id="KW-0963">Cytoplasm</keyword>
<dbReference type="SMART" id="SM00316">
    <property type="entry name" value="S1"/>
    <property type="match status" value="1"/>
</dbReference>
<dbReference type="Pfam" id="PF26594">
    <property type="entry name" value="KH_NusA_2nd"/>
    <property type="match status" value="1"/>
</dbReference>
<evidence type="ECO:0000256" key="6">
    <source>
        <dbReference type="ARBA" id="ARBA00023163"/>
    </source>
</evidence>
<evidence type="ECO:0000313" key="9">
    <source>
        <dbReference type="EMBL" id="QOL19917.1"/>
    </source>
</evidence>
<dbReference type="PANTHER" id="PTHR22648">
    <property type="entry name" value="TRANSCRIPTION TERMINATION FACTOR NUSA"/>
    <property type="match status" value="1"/>
</dbReference>
<dbReference type="PROSITE" id="PS50126">
    <property type="entry name" value="S1"/>
    <property type="match status" value="1"/>
</dbReference>
<dbReference type="FunFam" id="3.30.300.20:FF:000002">
    <property type="entry name" value="Transcription termination/antitermination protein NusA"/>
    <property type="match status" value="1"/>
</dbReference>
<dbReference type="SUPFAM" id="SSF47794">
    <property type="entry name" value="Rad51 N-terminal domain-like"/>
    <property type="match status" value="2"/>
</dbReference>
<name>A0A7L9RTI1_9PROT</name>
<dbReference type="SUPFAM" id="SSF50249">
    <property type="entry name" value="Nucleic acid-binding proteins"/>
    <property type="match status" value="1"/>
</dbReference>
<dbReference type="GO" id="GO:0000166">
    <property type="term" value="F:nucleotide binding"/>
    <property type="evidence" value="ECO:0007669"/>
    <property type="project" value="InterPro"/>
</dbReference>
<dbReference type="InterPro" id="IPR009019">
    <property type="entry name" value="KH_sf_prok-type"/>
</dbReference>
<keyword evidence="10" id="KW-1185">Reference proteome</keyword>
<reference evidence="9 10" key="1">
    <citation type="submission" date="2020-06" db="EMBL/GenBank/DDBJ databases">
        <title>The endosymbiont of the kinetoplastid Bodo saltans is a Paracaedibacter-like alpha-proteobacterium possessing a putative toxin-antitoxin system.</title>
        <authorList>
            <person name="Midha S."/>
            <person name="Rigden D.J."/>
            <person name="Siozios S."/>
            <person name="Hurst G.D.D."/>
            <person name="Jackson A.P."/>
        </authorList>
    </citation>
    <scope>NUCLEOTIDE SEQUENCE [LARGE SCALE GENOMIC DNA]</scope>
    <source>
        <strain evidence="9">Lake Konstanz</strain>
    </source>
</reference>
<comment type="subunit">
    <text evidence="7">Monomer. Binds directly to the core enzyme of the DNA-dependent RNA polymerase and to nascent RNA.</text>
</comment>
<dbReference type="CDD" id="cd22529">
    <property type="entry name" value="KH-II_NusA_rpt2"/>
    <property type="match status" value="1"/>
</dbReference>
<dbReference type="PROSITE" id="PS50084">
    <property type="entry name" value="KH_TYPE_1"/>
    <property type="match status" value="1"/>
</dbReference>
<dbReference type="GO" id="GO:0006353">
    <property type="term" value="P:DNA-templated transcription termination"/>
    <property type="evidence" value="ECO:0007669"/>
    <property type="project" value="UniProtKB-UniRule"/>
</dbReference>
<dbReference type="Pfam" id="PF08529">
    <property type="entry name" value="NusA_N"/>
    <property type="match status" value="1"/>
</dbReference>
<dbReference type="GO" id="GO:0005829">
    <property type="term" value="C:cytosol"/>
    <property type="evidence" value="ECO:0007669"/>
    <property type="project" value="TreeGrafter"/>
</dbReference>
<dbReference type="InterPro" id="IPR003029">
    <property type="entry name" value="S1_domain"/>
</dbReference>
<dbReference type="GO" id="GO:0003700">
    <property type="term" value="F:DNA-binding transcription factor activity"/>
    <property type="evidence" value="ECO:0007669"/>
    <property type="project" value="InterPro"/>
</dbReference>
<gene>
    <name evidence="7 9" type="primary">nusA</name>
    <name evidence="9" type="ORF">CPBP_00688</name>
</gene>
<evidence type="ECO:0000256" key="1">
    <source>
        <dbReference type="ARBA" id="ARBA00022472"/>
    </source>
</evidence>
<dbReference type="InterPro" id="IPR010995">
    <property type="entry name" value="DNA_repair_Rad51/TF_NusA_a-hlx"/>
</dbReference>
<dbReference type="PANTHER" id="PTHR22648:SF0">
    <property type="entry name" value="TRANSCRIPTION TERMINATION_ANTITERMINATION PROTEIN NUSA"/>
    <property type="match status" value="1"/>
</dbReference>
<dbReference type="NCBIfam" id="TIGR01953">
    <property type="entry name" value="NusA"/>
    <property type="match status" value="1"/>
</dbReference>
<keyword evidence="6 7" id="KW-0804">Transcription</keyword>
<evidence type="ECO:0000256" key="3">
    <source>
        <dbReference type="ARBA" id="ARBA00022814"/>
    </source>
</evidence>
<dbReference type="NCBIfam" id="TIGR01954">
    <property type="entry name" value="nusA_Cterm_rpt"/>
    <property type="match status" value="1"/>
</dbReference>
<dbReference type="Proteomes" id="UP000594001">
    <property type="component" value="Chromosome"/>
</dbReference>
<comment type="function">
    <text evidence="7">Participates in both transcription termination and antitermination.</text>
</comment>
<dbReference type="AlphaFoldDB" id="A0A7L9RTI1"/>
<organism evidence="9 10">
    <name type="scientific">Candidatus Bodocaedibacter vickermanii</name>
    <dbReference type="NCBI Taxonomy" id="2741701"/>
    <lineage>
        <taxon>Bacteria</taxon>
        <taxon>Pseudomonadati</taxon>
        <taxon>Pseudomonadota</taxon>
        <taxon>Alphaproteobacteria</taxon>
        <taxon>Holosporales</taxon>
        <taxon>Candidatus Paracaedibacteraceae</taxon>
        <taxon>Candidatus Bodocaedibacter</taxon>
    </lineage>
</organism>
<evidence type="ECO:0000313" key="10">
    <source>
        <dbReference type="Proteomes" id="UP000594001"/>
    </source>
</evidence>
<dbReference type="InterPro" id="IPR058582">
    <property type="entry name" value="KH_NusA_2nd"/>
</dbReference>
<dbReference type="CDD" id="cd04455">
    <property type="entry name" value="S1_NusA"/>
    <property type="match status" value="1"/>
</dbReference>
<dbReference type="RefSeq" id="WP_350331474.1">
    <property type="nucleotide sequence ID" value="NZ_CP054719.1"/>
</dbReference>
<feature type="domain" description="S1 motif" evidence="8">
    <location>
        <begin position="135"/>
        <end position="199"/>
    </location>
</feature>
<dbReference type="SUPFAM" id="SSF54814">
    <property type="entry name" value="Prokaryotic type KH domain (KH-domain type II)"/>
    <property type="match status" value="2"/>
</dbReference>
<dbReference type="Gene3D" id="3.30.1480.10">
    <property type="entry name" value="NusA, N-terminal domain"/>
    <property type="match status" value="1"/>
</dbReference>
<evidence type="ECO:0000256" key="4">
    <source>
        <dbReference type="ARBA" id="ARBA00022884"/>
    </source>
</evidence>
<accession>A0A7L9RTI1</accession>
<dbReference type="HAMAP" id="MF_00945_B">
    <property type="entry name" value="NusA_B"/>
    <property type="match status" value="1"/>
</dbReference>
<dbReference type="InterPro" id="IPR004087">
    <property type="entry name" value="KH_dom"/>
</dbReference>
<evidence type="ECO:0000256" key="7">
    <source>
        <dbReference type="HAMAP-Rule" id="MF_00945"/>
    </source>
</evidence>
<dbReference type="InterPro" id="IPR012340">
    <property type="entry name" value="NA-bd_OB-fold"/>
</dbReference>
<dbReference type="GO" id="GO:0003723">
    <property type="term" value="F:RNA binding"/>
    <property type="evidence" value="ECO:0007669"/>
    <property type="project" value="UniProtKB-UniRule"/>
</dbReference>
<evidence type="ECO:0000256" key="2">
    <source>
        <dbReference type="ARBA" id="ARBA00022490"/>
    </source>
</evidence>
<dbReference type="InterPro" id="IPR013735">
    <property type="entry name" value="TF_NusA_N"/>
</dbReference>
<dbReference type="SUPFAM" id="SSF69705">
    <property type="entry name" value="Transcription factor NusA, N-terminal domain"/>
    <property type="match status" value="1"/>
</dbReference>
<dbReference type="InterPro" id="IPR010213">
    <property type="entry name" value="TF_NusA"/>
</dbReference>